<protein>
    <submittedName>
        <fullName evidence="1">Uncharacterized protein</fullName>
    </submittedName>
</protein>
<accession>X0WNN1</accession>
<name>X0WNN1_9ZZZZ</name>
<gene>
    <name evidence="1" type="ORF">S01H1_57582</name>
</gene>
<dbReference type="AlphaFoldDB" id="X0WNN1"/>
<proteinExistence type="predicted"/>
<dbReference type="EMBL" id="BARS01037557">
    <property type="protein sequence ID" value="GAG14306.1"/>
    <property type="molecule type" value="Genomic_DNA"/>
</dbReference>
<evidence type="ECO:0000313" key="1">
    <source>
        <dbReference type="EMBL" id="GAG14306.1"/>
    </source>
</evidence>
<organism evidence="1">
    <name type="scientific">marine sediment metagenome</name>
    <dbReference type="NCBI Taxonomy" id="412755"/>
    <lineage>
        <taxon>unclassified sequences</taxon>
        <taxon>metagenomes</taxon>
        <taxon>ecological metagenomes</taxon>
    </lineage>
</organism>
<sequence>MANFFVKNSLSNLSVKFNISLRYFVVKGQEGDHLWILELGTVHKDADGNPISAKKINNISAGNLDEVIEIALADLCALIDWSPLVEDKRAPFVDDFFPAGSDVPISSNVSLVIKDKLPSAGIDLSNMKIILNNSVQDFDITDEIELVDFYYSECALKWITPLRVYDTYD</sequence>
<comment type="caution">
    <text evidence="1">The sequence shown here is derived from an EMBL/GenBank/DDBJ whole genome shotgun (WGS) entry which is preliminary data.</text>
</comment>
<reference evidence="1" key="1">
    <citation type="journal article" date="2014" name="Front. Microbiol.">
        <title>High frequency of phylogenetically diverse reductive dehalogenase-homologous genes in deep subseafloor sedimentary metagenomes.</title>
        <authorList>
            <person name="Kawai M."/>
            <person name="Futagami T."/>
            <person name="Toyoda A."/>
            <person name="Takaki Y."/>
            <person name="Nishi S."/>
            <person name="Hori S."/>
            <person name="Arai W."/>
            <person name="Tsubouchi T."/>
            <person name="Morono Y."/>
            <person name="Uchiyama I."/>
            <person name="Ito T."/>
            <person name="Fujiyama A."/>
            <person name="Inagaki F."/>
            <person name="Takami H."/>
        </authorList>
    </citation>
    <scope>NUCLEOTIDE SEQUENCE</scope>
    <source>
        <strain evidence="1">Expedition CK06-06</strain>
    </source>
</reference>